<name>A0A1F4Z885_9BACT</name>
<protein>
    <submittedName>
        <fullName evidence="2">Uncharacterized protein</fullName>
    </submittedName>
</protein>
<comment type="caution">
    <text evidence="2">The sequence shown here is derived from an EMBL/GenBank/DDBJ whole genome shotgun (WGS) entry which is preliminary data.</text>
</comment>
<accession>A0A1F4Z885</accession>
<proteinExistence type="predicted"/>
<organism evidence="2 3">
    <name type="scientific">Candidatus Amesbacteria bacterium RIFCSPHIGHO2_12_FULL_48_14</name>
    <dbReference type="NCBI Taxonomy" id="1797257"/>
    <lineage>
        <taxon>Bacteria</taxon>
        <taxon>Candidatus Amesiibacteriota</taxon>
    </lineage>
</organism>
<evidence type="ECO:0000313" key="3">
    <source>
        <dbReference type="Proteomes" id="UP000178993"/>
    </source>
</evidence>
<feature type="transmembrane region" description="Helical" evidence="1">
    <location>
        <begin position="9"/>
        <end position="27"/>
    </location>
</feature>
<gene>
    <name evidence="2" type="ORF">A3E17_00615</name>
</gene>
<dbReference type="EMBL" id="MEXL01000024">
    <property type="protein sequence ID" value="OGD02579.1"/>
    <property type="molecule type" value="Genomic_DNA"/>
</dbReference>
<keyword evidence="1" id="KW-0472">Membrane</keyword>
<evidence type="ECO:0000313" key="2">
    <source>
        <dbReference type="EMBL" id="OGD02579.1"/>
    </source>
</evidence>
<reference evidence="2 3" key="1">
    <citation type="journal article" date="2016" name="Nat. Commun.">
        <title>Thousands of microbial genomes shed light on interconnected biogeochemical processes in an aquifer system.</title>
        <authorList>
            <person name="Anantharaman K."/>
            <person name="Brown C.T."/>
            <person name="Hug L.A."/>
            <person name="Sharon I."/>
            <person name="Castelle C.J."/>
            <person name="Probst A.J."/>
            <person name="Thomas B.C."/>
            <person name="Singh A."/>
            <person name="Wilkins M.J."/>
            <person name="Karaoz U."/>
            <person name="Brodie E.L."/>
            <person name="Williams K.H."/>
            <person name="Hubbard S.S."/>
            <person name="Banfield J.F."/>
        </authorList>
    </citation>
    <scope>NUCLEOTIDE SEQUENCE [LARGE SCALE GENOMIC DNA]</scope>
</reference>
<keyword evidence="1" id="KW-0812">Transmembrane</keyword>
<dbReference type="AlphaFoldDB" id="A0A1F4Z885"/>
<evidence type="ECO:0000256" key="1">
    <source>
        <dbReference type="SAM" id="Phobius"/>
    </source>
</evidence>
<sequence>MSGKGKKEMIIIGAVMIWGLLLVILGLEVANRRCPSVNERGNFSCMQVAVETLGQDREWDLSVTEMPADWREVIEKRVFEVERKEISGFNGVACFDYAFVAADLPTAAKRYVTAHEALHLVDYRLSETQVNWKAAGREPLGMMQTVFYSVYLGVRQAGKQPVASWPCWAGRMWVVFKVYFLGGNWT</sequence>
<keyword evidence="1" id="KW-1133">Transmembrane helix</keyword>
<dbReference type="Proteomes" id="UP000178993">
    <property type="component" value="Unassembled WGS sequence"/>
</dbReference>